<accession>A0AAD4Z748</accession>
<gene>
    <name evidence="1" type="ORF">L3X38_024521</name>
</gene>
<name>A0AAD4Z748_PRUDU</name>
<protein>
    <submittedName>
        <fullName evidence="1">Uncharacterized protein</fullName>
    </submittedName>
</protein>
<dbReference type="AlphaFoldDB" id="A0AAD4Z748"/>
<keyword evidence="2" id="KW-1185">Reference proteome</keyword>
<sequence length="88" mass="9966">MSTHTATDMRWHKERQVEILGNVQFIGETLPKFRQKVSAFSKRARHRGDVRNSKGFVSGFGKIRGGSLSRHGKSSIERSLSLLLIPEM</sequence>
<proteinExistence type="predicted"/>
<organism evidence="1 2">
    <name type="scientific">Prunus dulcis</name>
    <name type="common">Almond</name>
    <name type="synonym">Amygdalus dulcis</name>
    <dbReference type="NCBI Taxonomy" id="3755"/>
    <lineage>
        <taxon>Eukaryota</taxon>
        <taxon>Viridiplantae</taxon>
        <taxon>Streptophyta</taxon>
        <taxon>Embryophyta</taxon>
        <taxon>Tracheophyta</taxon>
        <taxon>Spermatophyta</taxon>
        <taxon>Magnoliopsida</taxon>
        <taxon>eudicotyledons</taxon>
        <taxon>Gunneridae</taxon>
        <taxon>Pentapetalae</taxon>
        <taxon>rosids</taxon>
        <taxon>fabids</taxon>
        <taxon>Rosales</taxon>
        <taxon>Rosaceae</taxon>
        <taxon>Amygdaloideae</taxon>
        <taxon>Amygdaleae</taxon>
        <taxon>Prunus</taxon>
    </lineage>
</organism>
<comment type="caution">
    <text evidence="1">The sequence shown here is derived from an EMBL/GenBank/DDBJ whole genome shotgun (WGS) entry which is preliminary data.</text>
</comment>
<dbReference type="Proteomes" id="UP001054821">
    <property type="component" value="Chromosome 4"/>
</dbReference>
<evidence type="ECO:0000313" key="2">
    <source>
        <dbReference type="Proteomes" id="UP001054821"/>
    </source>
</evidence>
<evidence type="ECO:0000313" key="1">
    <source>
        <dbReference type="EMBL" id="KAI5334388.1"/>
    </source>
</evidence>
<dbReference type="EMBL" id="JAJFAZ020000004">
    <property type="protein sequence ID" value="KAI5334388.1"/>
    <property type="molecule type" value="Genomic_DNA"/>
</dbReference>
<reference evidence="1 2" key="1">
    <citation type="journal article" date="2022" name="G3 (Bethesda)">
        <title>Whole-genome sequence and methylome profiling of the almond [Prunus dulcis (Mill.) D.A. Webb] cultivar 'Nonpareil'.</title>
        <authorList>
            <person name="D'Amico-Willman K.M."/>
            <person name="Ouma W.Z."/>
            <person name="Meulia T."/>
            <person name="Sideli G.M."/>
            <person name="Gradziel T.M."/>
            <person name="Fresnedo-Ramirez J."/>
        </authorList>
    </citation>
    <scope>NUCLEOTIDE SEQUENCE [LARGE SCALE GENOMIC DNA]</scope>
    <source>
        <strain evidence="1">Clone GOH B32 T37-40</strain>
    </source>
</reference>